<accession>A0A173Y2X0</accession>
<dbReference type="EMBL" id="CYZE01000001">
    <property type="protein sequence ID" value="CUN58501.1"/>
    <property type="molecule type" value="Genomic_DNA"/>
</dbReference>
<proteinExistence type="predicted"/>
<evidence type="ECO:0000313" key="2">
    <source>
        <dbReference type="EMBL" id="CUN58501.1"/>
    </source>
</evidence>
<dbReference type="Gene3D" id="3.40.50.12780">
    <property type="entry name" value="N-terminal domain of ligase-like"/>
    <property type="match status" value="1"/>
</dbReference>
<organism evidence="2 3">
    <name type="scientific">Hungatella hathewayi</name>
    <dbReference type="NCBI Taxonomy" id="154046"/>
    <lineage>
        <taxon>Bacteria</taxon>
        <taxon>Bacillati</taxon>
        <taxon>Bacillota</taxon>
        <taxon>Clostridia</taxon>
        <taxon>Lachnospirales</taxon>
        <taxon>Lachnospiraceae</taxon>
        <taxon>Hungatella</taxon>
    </lineage>
</organism>
<reference evidence="2 3" key="1">
    <citation type="submission" date="2015-09" db="EMBL/GenBank/DDBJ databases">
        <authorList>
            <consortium name="Pathogen Informatics"/>
        </authorList>
    </citation>
    <scope>NUCLEOTIDE SEQUENCE [LARGE SCALE GENOMIC DNA]</scope>
    <source>
        <strain evidence="2 3">2789STDY5608850</strain>
    </source>
</reference>
<dbReference type="GO" id="GO:0047474">
    <property type="term" value="F:long-chain fatty acid--protein ligase activity"/>
    <property type="evidence" value="ECO:0007669"/>
    <property type="project" value="InterPro"/>
</dbReference>
<dbReference type="InterPro" id="IPR042099">
    <property type="entry name" value="ANL_N_sf"/>
</dbReference>
<dbReference type="GO" id="GO:0008218">
    <property type="term" value="P:bioluminescence"/>
    <property type="evidence" value="ECO:0007669"/>
    <property type="project" value="InterPro"/>
</dbReference>
<gene>
    <name evidence="2" type="ORF">ERS852407_00630</name>
</gene>
<evidence type="ECO:0000259" key="1">
    <source>
        <dbReference type="Pfam" id="PF04443"/>
    </source>
</evidence>
<dbReference type="InterPro" id="IPR007534">
    <property type="entry name" value="LuxE"/>
</dbReference>
<sequence length="377" mass="42650">MDYRFKLCFCRDIYDHKQNDRAFMEAVRRNVDCHLLKCEDYRRILESRGFSREDGKRVTDVGEVPCIPTLFFKYHDLHSMPKSAMVVKATSSGTKGVKSHIGFDKKSLFFGGIAACRVIARHGLFSMRPARYVILGFPPGKDNQTAISKTQRLSTMFAPALSRRYALRKGKNGYRPDFKGLMAALRRYSGGRAPVRIIGFPAYLYFLLKEMERREIFLRLPRHSMIMVGGGWKQFYKETVDKTELYRLCERHLGVSESHFREFFGAVEHPGVYCDCPNHHFHVPATSRVVIRDVDTLEPVGYGKAGLVNLISPLVESIPLVSILTDDLGVLHRGCECGCGMEAPYLEIIGRTGVPDIRTCAVGAGELLKEVGRSAFH</sequence>
<dbReference type="Pfam" id="PF04443">
    <property type="entry name" value="LuxE"/>
    <property type="match status" value="1"/>
</dbReference>
<dbReference type="RefSeq" id="WP_055652949.1">
    <property type="nucleotide sequence ID" value="NZ_CABIXC010000001.1"/>
</dbReference>
<evidence type="ECO:0000313" key="3">
    <source>
        <dbReference type="Proteomes" id="UP000095651"/>
    </source>
</evidence>
<protein>
    <submittedName>
        <fullName evidence="2">Acyl-protein synthetase LuxE</fullName>
    </submittedName>
</protein>
<name>A0A173Y2X0_9FIRM</name>
<dbReference type="Proteomes" id="UP000095651">
    <property type="component" value="Unassembled WGS sequence"/>
</dbReference>
<dbReference type="AlphaFoldDB" id="A0A173Y2X0"/>
<feature type="domain" description="Acyl-protein synthetase LuxE" evidence="1">
    <location>
        <begin position="17"/>
        <end position="362"/>
    </location>
</feature>